<dbReference type="PRINTS" id="PR00625">
    <property type="entry name" value="JDOMAIN"/>
</dbReference>
<feature type="compositionally biased region" description="Basic and acidic residues" evidence="1">
    <location>
        <begin position="634"/>
        <end position="643"/>
    </location>
</feature>
<dbReference type="InterPro" id="IPR056988">
    <property type="entry name" value="Zn_ribbon_pln"/>
</dbReference>
<dbReference type="PANTHER" id="PTHR45089:SF24">
    <property type="entry name" value="DNAJ HEAT SHOCK N-TERMINAL DOMAIN-CONTAINING PROTEIN"/>
    <property type="match status" value="1"/>
</dbReference>
<evidence type="ECO:0000256" key="1">
    <source>
        <dbReference type="SAM" id="MobiDB-lite"/>
    </source>
</evidence>
<evidence type="ECO:0000313" key="3">
    <source>
        <dbReference type="EMBL" id="KAL2651131.1"/>
    </source>
</evidence>
<dbReference type="InterPro" id="IPR024593">
    <property type="entry name" value="DUF3444"/>
</dbReference>
<feature type="domain" description="J" evidence="2">
    <location>
        <begin position="67"/>
        <end position="131"/>
    </location>
</feature>
<protein>
    <recommendedName>
        <fullName evidence="2">J domain-containing protein</fullName>
    </recommendedName>
</protein>
<dbReference type="AlphaFoldDB" id="A0ABD1ZJQ1"/>
<feature type="region of interest" description="Disordered" evidence="1">
    <location>
        <begin position="299"/>
        <end position="643"/>
    </location>
</feature>
<dbReference type="Proteomes" id="UP001605036">
    <property type="component" value="Unassembled WGS sequence"/>
</dbReference>
<feature type="compositionally biased region" description="Basic and acidic residues" evidence="1">
    <location>
        <begin position="486"/>
        <end position="496"/>
    </location>
</feature>
<feature type="compositionally biased region" description="Basic and acidic residues" evidence="1">
    <location>
        <begin position="516"/>
        <end position="525"/>
    </location>
</feature>
<reference evidence="3 4" key="1">
    <citation type="submission" date="2024-09" db="EMBL/GenBank/DDBJ databases">
        <title>Chromosome-scale assembly of Riccia fluitans.</title>
        <authorList>
            <person name="Paukszto L."/>
            <person name="Sawicki J."/>
            <person name="Karawczyk K."/>
            <person name="Piernik-Szablinska J."/>
            <person name="Szczecinska M."/>
            <person name="Mazdziarz M."/>
        </authorList>
    </citation>
    <scope>NUCLEOTIDE SEQUENCE [LARGE SCALE GENOMIC DNA]</scope>
    <source>
        <strain evidence="3">Rf_01</strain>
        <tissue evidence="3">Aerial parts of the thallus</tissue>
    </source>
</reference>
<evidence type="ECO:0000313" key="4">
    <source>
        <dbReference type="Proteomes" id="UP001605036"/>
    </source>
</evidence>
<sequence>MECNREEALRARDLAEKKYAMQDFVGAKKFVLKAQQLFPGLEGLSQMLAVMEVHSVAQGKLASGELDWYGVLQVEPAADDNLIKRQYRKLALLLHPDKNKAVGAEAAFKLIGEAFAILSDKSKRQLHDMRRGLKMRVVAPTSVPPGDQNVHFTTPFHVTPGAGPAPAPAPTFWTSCPRCKMQYQYLRTYEDYQLQCHKCKELFKARDIKAGYAWAPYQQQPFSKMPGAFSAPNGFMSGPFQHSFPPKQPATGGTGVFPQEFPPAAASAASKVAGAAAAASTPAQAADVVNQAYQKVKRDRMEAEKETKRKAKEQKKKENEEQLKEHQAQKRKDAMEQIISKMRERETKTDGKRKVETKPLRRLKRRRRGSAQEDDEEIEEDFKLADETDDTEQPPQEIPRRRSARAKKNVSTYKVDNSDSEMEDFPAAKKAKSEDEADNDDSGRNMPGEKRGRNSGPRQTENGVEKRKSVCHDGRRCGGMNSGDVSRTDVEADLREVNLGGVESKMSNGAGVVQDRGQRNQERVDATMNQEDLTSDSHGVDSVVSQKPKTSIGAPKGQSSPVIVEKRRMPTGQETHGDVKLEETRRDEKNSSRSPSTTHRTRSQSSEIPSRKTPISPPACEEIPERSVSPAEDDEKRIDVPDPDFHDFDCQRTETDILAGQVWAVYDDQDGMPRFYARITRVSLSPFKVSLSWLEPTPSTEQNKRWLEGTDLVVSCGEFRVGKPETSDQINIFSHLVYDKPGKGPVKIAPKKGEVWAVYKDWDQGPTPGPKRIAKPKGEGYTYAYEMVEVMTDYKEDKGCKVATLTKLKGFKTLFIKVEGNGAQRQFRPSDLPQFSHLVVSVRMFTDDALGVPHGALELDPAATPLDLIFGPSSR</sequence>
<organism evidence="3 4">
    <name type="scientific">Riccia fluitans</name>
    <dbReference type="NCBI Taxonomy" id="41844"/>
    <lineage>
        <taxon>Eukaryota</taxon>
        <taxon>Viridiplantae</taxon>
        <taxon>Streptophyta</taxon>
        <taxon>Embryophyta</taxon>
        <taxon>Marchantiophyta</taxon>
        <taxon>Marchantiopsida</taxon>
        <taxon>Marchantiidae</taxon>
        <taxon>Marchantiales</taxon>
        <taxon>Ricciaceae</taxon>
        <taxon>Riccia</taxon>
    </lineage>
</organism>
<evidence type="ECO:0000259" key="2">
    <source>
        <dbReference type="PROSITE" id="PS50076"/>
    </source>
</evidence>
<feature type="compositionally biased region" description="Basic residues" evidence="1">
    <location>
        <begin position="360"/>
        <end position="369"/>
    </location>
</feature>
<dbReference type="InterPro" id="IPR001623">
    <property type="entry name" value="DnaJ_domain"/>
</dbReference>
<dbReference type="EMBL" id="JBHFFA010000001">
    <property type="protein sequence ID" value="KAL2651131.1"/>
    <property type="molecule type" value="Genomic_DNA"/>
</dbReference>
<name>A0ABD1ZJQ1_9MARC</name>
<dbReference type="Pfam" id="PF23551">
    <property type="entry name" value="Zn_ribbon_20"/>
    <property type="match status" value="1"/>
</dbReference>
<dbReference type="CDD" id="cd06257">
    <property type="entry name" value="DnaJ"/>
    <property type="match status" value="1"/>
</dbReference>
<dbReference type="PANTHER" id="PTHR45089">
    <property type="entry name" value="DNAJ HEAT SHOCK AMINO-TERMINAL DOMAIN PROTEIN-RELATED"/>
    <property type="match status" value="1"/>
</dbReference>
<keyword evidence="4" id="KW-1185">Reference proteome</keyword>
<accession>A0ABD1ZJQ1</accession>
<proteinExistence type="predicted"/>
<dbReference type="SUPFAM" id="SSF46565">
    <property type="entry name" value="Chaperone J-domain"/>
    <property type="match status" value="1"/>
</dbReference>
<comment type="caution">
    <text evidence="3">The sequence shown here is derived from an EMBL/GenBank/DDBJ whole genome shotgun (WGS) entry which is preliminary data.</text>
</comment>
<feature type="compositionally biased region" description="Basic and acidic residues" evidence="1">
    <location>
        <begin position="441"/>
        <end position="452"/>
    </location>
</feature>
<feature type="compositionally biased region" description="Basic and acidic residues" evidence="1">
    <location>
        <begin position="575"/>
        <end position="591"/>
    </location>
</feature>
<dbReference type="Pfam" id="PF00226">
    <property type="entry name" value="DnaJ"/>
    <property type="match status" value="1"/>
</dbReference>
<dbReference type="Pfam" id="PF11926">
    <property type="entry name" value="DUF3444"/>
    <property type="match status" value="1"/>
</dbReference>
<feature type="compositionally biased region" description="Basic and acidic residues" evidence="1">
    <location>
        <begin position="315"/>
        <end position="359"/>
    </location>
</feature>
<dbReference type="InterPro" id="IPR036869">
    <property type="entry name" value="J_dom_sf"/>
</dbReference>
<dbReference type="Gene3D" id="1.10.287.110">
    <property type="entry name" value="DnaJ domain"/>
    <property type="match status" value="1"/>
</dbReference>
<dbReference type="PROSITE" id="PS50076">
    <property type="entry name" value="DNAJ_2"/>
    <property type="match status" value="1"/>
</dbReference>
<dbReference type="SMART" id="SM00271">
    <property type="entry name" value="DnaJ"/>
    <property type="match status" value="1"/>
</dbReference>
<gene>
    <name evidence="3" type="ORF">R1flu_019259</name>
</gene>
<feature type="compositionally biased region" description="Low complexity" evidence="1">
    <location>
        <begin position="592"/>
        <end position="606"/>
    </location>
</feature>
<feature type="compositionally biased region" description="Basic and acidic residues" evidence="1">
    <location>
        <begin position="463"/>
        <end position="476"/>
    </location>
</feature>